<evidence type="ECO:0000313" key="1">
    <source>
        <dbReference type="EMBL" id="TNN34180.1"/>
    </source>
</evidence>
<comment type="caution">
    <text evidence="1">The sequence shown here is derived from an EMBL/GenBank/DDBJ whole genome shotgun (WGS) entry which is preliminary data.</text>
</comment>
<protein>
    <submittedName>
        <fullName evidence="1">Uncharacterized protein</fullName>
    </submittedName>
</protein>
<dbReference type="Proteomes" id="UP000314294">
    <property type="component" value="Unassembled WGS sequence"/>
</dbReference>
<dbReference type="AlphaFoldDB" id="A0A4Z2EZX2"/>
<organism evidence="1 2">
    <name type="scientific">Liparis tanakae</name>
    <name type="common">Tanaka's snailfish</name>
    <dbReference type="NCBI Taxonomy" id="230148"/>
    <lineage>
        <taxon>Eukaryota</taxon>
        <taxon>Metazoa</taxon>
        <taxon>Chordata</taxon>
        <taxon>Craniata</taxon>
        <taxon>Vertebrata</taxon>
        <taxon>Euteleostomi</taxon>
        <taxon>Actinopterygii</taxon>
        <taxon>Neopterygii</taxon>
        <taxon>Teleostei</taxon>
        <taxon>Neoteleostei</taxon>
        <taxon>Acanthomorphata</taxon>
        <taxon>Eupercaria</taxon>
        <taxon>Perciformes</taxon>
        <taxon>Cottioidei</taxon>
        <taxon>Cottales</taxon>
        <taxon>Liparidae</taxon>
        <taxon>Liparis</taxon>
    </lineage>
</organism>
<keyword evidence="2" id="KW-1185">Reference proteome</keyword>
<evidence type="ECO:0000313" key="2">
    <source>
        <dbReference type="Proteomes" id="UP000314294"/>
    </source>
</evidence>
<name>A0A4Z2EZX2_9TELE</name>
<proteinExistence type="predicted"/>
<gene>
    <name evidence="1" type="ORF">EYF80_055655</name>
</gene>
<accession>A0A4Z2EZX2</accession>
<sequence length="66" mass="7571">MSRCLRDFDNQASSGISMLVAPEELRTGLDNRKLFLHQTRYTSDRSVHSIPLPLERTSCFSFLLLV</sequence>
<dbReference type="EMBL" id="SRLO01002024">
    <property type="protein sequence ID" value="TNN34180.1"/>
    <property type="molecule type" value="Genomic_DNA"/>
</dbReference>
<reference evidence="1 2" key="1">
    <citation type="submission" date="2019-03" db="EMBL/GenBank/DDBJ databases">
        <title>First draft genome of Liparis tanakae, snailfish: a comprehensive survey of snailfish specific genes.</title>
        <authorList>
            <person name="Kim W."/>
            <person name="Song I."/>
            <person name="Jeong J.-H."/>
            <person name="Kim D."/>
            <person name="Kim S."/>
            <person name="Ryu S."/>
            <person name="Song J.Y."/>
            <person name="Lee S.K."/>
        </authorList>
    </citation>
    <scope>NUCLEOTIDE SEQUENCE [LARGE SCALE GENOMIC DNA]</scope>
    <source>
        <tissue evidence="1">Muscle</tissue>
    </source>
</reference>